<feature type="compositionally biased region" description="Basic and acidic residues" evidence="1">
    <location>
        <begin position="61"/>
        <end position="83"/>
    </location>
</feature>
<evidence type="ECO:0000256" key="1">
    <source>
        <dbReference type="SAM" id="MobiDB-lite"/>
    </source>
</evidence>
<accession>A0AAE3W0X1</accession>
<dbReference type="Pfam" id="PF08843">
    <property type="entry name" value="AbiEii"/>
    <property type="match status" value="1"/>
</dbReference>
<dbReference type="EMBL" id="JAUSUZ010000001">
    <property type="protein sequence ID" value="MDQ0367295.1"/>
    <property type="molecule type" value="Genomic_DNA"/>
</dbReference>
<organism evidence="2 3">
    <name type="scientific">Catenuloplanes indicus</name>
    <dbReference type="NCBI Taxonomy" id="137267"/>
    <lineage>
        <taxon>Bacteria</taxon>
        <taxon>Bacillati</taxon>
        <taxon>Actinomycetota</taxon>
        <taxon>Actinomycetes</taxon>
        <taxon>Micromonosporales</taxon>
        <taxon>Micromonosporaceae</taxon>
        <taxon>Catenuloplanes</taxon>
    </lineage>
</organism>
<dbReference type="AlphaFoldDB" id="A0AAE3W0X1"/>
<sequence>MADARTIAHRLTLDHVLHLISEAPCADRLVLRGSASMGAWAGDRAREPGDLDWVVRPVDGVPRDERDPYPDEESPRAGGDIRLDPAGADCARLGDGDEYRYAGIAGLRIAVPWHAPGLPTGTLQLDFAYDEPLPEPPVPVLIPPRPPAAGRP</sequence>
<name>A0AAE3W0X1_9ACTN</name>
<evidence type="ECO:0000313" key="2">
    <source>
        <dbReference type="EMBL" id="MDQ0367295.1"/>
    </source>
</evidence>
<dbReference type="RefSeq" id="WP_307241249.1">
    <property type="nucleotide sequence ID" value="NZ_JAUSUZ010000001.1"/>
</dbReference>
<protein>
    <submittedName>
        <fullName evidence="2">Uncharacterized protein</fullName>
    </submittedName>
</protein>
<gene>
    <name evidence="2" type="ORF">J2S42_003964</name>
</gene>
<reference evidence="2 3" key="1">
    <citation type="submission" date="2023-07" db="EMBL/GenBank/DDBJ databases">
        <title>Sequencing the genomes of 1000 actinobacteria strains.</title>
        <authorList>
            <person name="Klenk H.-P."/>
        </authorList>
    </citation>
    <scope>NUCLEOTIDE SEQUENCE [LARGE SCALE GENOMIC DNA]</scope>
    <source>
        <strain evidence="2 3">DSM 44709</strain>
    </source>
</reference>
<proteinExistence type="predicted"/>
<feature type="region of interest" description="Disordered" evidence="1">
    <location>
        <begin position="55"/>
        <end position="83"/>
    </location>
</feature>
<comment type="caution">
    <text evidence="2">The sequence shown here is derived from an EMBL/GenBank/DDBJ whole genome shotgun (WGS) entry which is preliminary data.</text>
</comment>
<dbReference type="Proteomes" id="UP001240236">
    <property type="component" value="Unassembled WGS sequence"/>
</dbReference>
<evidence type="ECO:0000313" key="3">
    <source>
        <dbReference type="Proteomes" id="UP001240236"/>
    </source>
</evidence>
<dbReference type="InterPro" id="IPR014942">
    <property type="entry name" value="AbiEii"/>
</dbReference>
<keyword evidence="3" id="KW-1185">Reference proteome</keyword>